<proteinExistence type="predicted"/>
<sequence>MWLKLVYLLFTLISIRNLYLRKNFVVRTYAVLNKQKVIIICDQGSLGTLITG</sequence>
<dbReference type="AlphaFoldDB" id="A0A8T3A816"/>
<comment type="caution">
    <text evidence="1">The sequence shown here is derived from an EMBL/GenBank/DDBJ whole genome shotgun (WGS) entry which is preliminary data.</text>
</comment>
<dbReference type="EMBL" id="JAGYWB010000018">
    <property type="protein sequence ID" value="KAI0492233.1"/>
    <property type="molecule type" value="Genomic_DNA"/>
</dbReference>
<gene>
    <name evidence="1" type="ORF">KFK09_026502</name>
</gene>
<evidence type="ECO:0000313" key="1">
    <source>
        <dbReference type="EMBL" id="KAI0492233.1"/>
    </source>
</evidence>
<protein>
    <submittedName>
        <fullName evidence="1">Uncharacterized protein</fullName>
    </submittedName>
</protein>
<dbReference type="Proteomes" id="UP000829196">
    <property type="component" value="Unassembled WGS sequence"/>
</dbReference>
<name>A0A8T3A816_DENNO</name>
<reference evidence="1" key="1">
    <citation type="journal article" date="2022" name="Front. Genet.">
        <title>Chromosome-Scale Assembly of the Dendrobium nobile Genome Provides Insights Into the Molecular Mechanism of the Biosynthesis of the Medicinal Active Ingredient of Dendrobium.</title>
        <authorList>
            <person name="Xu Q."/>
            <person name="Niu S.-C."/>
            <person name="Li K.-L."/>
            <person name="Zheng P.-J."/>
            <person name="Zhang X.-J."/>
            <person name="Jia Y."/>
            <person name="Liu Y."/>
            <person name="Niu Y.-X."/>
            <person name="Yu L.-H."/>
            <person name="Chen D.-F."/>
            <person name="Zhang G.-Q."/>
        </authorList>
    </citation>
    <scope>NUCLEOTIDE SEQUENCE</scope>
    <source>
        <tissue evidence="1">Leaf</tissue>
    </source>
</reference>
<accession>A0A8T3A816</accession>
<keyword evidence="2" id="KW-1185">Reference proteome</keyword>
<evidence type="ECO:0000313" key="2">
    <source>
        <dbReference type="Proteomes" id="UP000829196"/>
    </source>
</evidence>
<organism evidence="1 2">
    <name type="scientific">Dendrobium nobile</name>
    <name type="common">Orchid</name>
    <dbReference type="NCBI Taxonomy" id="94219"/>
    <lineage>
        <taxon>Eukaryota</taxon>
        <taxon>Viridiplantae</taxon>
        <taxon>Streptophyta</taxon>
        <taxon>Embryophyta</taxon>
        <taxon>Tracheophyta</taxon>
        <taxon>Spermatophyta</taxon>
        <taxon>Magnoliopsida</taxon>
        <taxon>Liliopsida</taxon>
        <taxon>Asparagales</taxon>
        <taxon>Orchidaceae</taxon>
        <taxon>Epidendroideae</taxon>
        <taxon>Malaxideae</taxon>
        <taxon>Dendrobiinae</taxon>
        <taxon>Dendrobium</taxon>
    </lineage>
</organism>